<name>A0A0A0K0C9_9MICO</name>
<dbReference type="OrthoDB" id="9808778at2"/>
<reference evidence="1 2" key="1">
    <citation type="submission" date="2013-08" db="EMBL/GenBank/DDBJ databases">
        <title>The genome sequence of Knoellia aerolata.</title>
        <authorList>
            <person name="Zhu W."/>
            <person name="Wang G."/>
        </authorList>
    </citation>
    <scope>NUCLEOTIDE SEQUENCE [LARGE SCALE GENOMIC DNA]</scope>
    <source>
        <strain evidence="1 2">DSM 18566</strain>
    </source>
</reference>
<evidence type="ECO:0008006" key="3">
    <source>
        <dbReference type="Google" id="ProtNLM"/>
    </source>
</evidence>
<dbReference type="Gene3D" id="2.120.10.30">
    <property type="entry name" value="TolB, C-terminal domain"/>
    <property type="match status" value="1"/>
</dbReference>
<dbReference type="Pfam" id="PF07676">
    <property type="entry name" value="PD40"/>
    <property type="match status" value="1"/>
</dbReference>
<proteinExistence type="predicted"/>
<organism evidence="1 2">
    <name type="scientific">Knoellia aerolata DSM 18566</name>
    <dbReference type="NCBI Taxonomy" id="1385519"/>
    <lineage>
        <taxon>Bacteria</taxon>
        <taxon>Bacillati</taxon>
        <taxon>Actinomycetota</taxon>
        <taxon>Actinomycetes</taxon>
        <taxon>Micrococcales</taxon>
        <taxon>Intrasporangiaceae</taxon>
        <taxon>Knoellia</taxon>
    </lineage>
</organism>
<dbReference type="STRING" id="1385519.N801_02230"/>
<evidence type="ECO:0000313" key="1">
    <source>
        <dbReference type="EMBL" id="KGN41241.1"/>
    </source>
</evidence>
<sequence length="338" mass="34808">MSSARARLVTFAVVVVMAMGGAVGYVLMAARGESTAALAPSPGTSASPGFPPPGDFIAFRRTAVDAGYGTVGTVPVADPAAAPAGSDLSCERLHLSRTGGVCLQVDRAAVTTARVLLLRGDLSVRHSLSTPGIPSRARVSPDGRWAATTTFVVGHSYAQGGFSTQTEIYDMESGDSLGNVETFAVSRRGRPYSAPDVNVWGVTFAGDGTSFYATVMTGGTKYLARGDIGTRSLVMLDVPAECPSLSPDGRLLAYKSATGPTTWEVRVRALADGSEAVVDAPRSVDDQIEWLDDDHVVFGLAPPGGGARADVWVAPADGSAPAEVLIPAAWSPAVVRAG</sequence>
<protein>
    <recommendedName>
        <fullName evidence="3">TolB</fullName>
    </recommendedName>
</protein>
<keyword evidence="2" id="KW-1185">Reference proteome</keyword>
<dbReference type="EMBL" id="AVPL01000021">
    <property type="protein sequence ID" value="KGN41241.1"/>
    <property type="molecule type" value="Genomic_DNA"/>
</dbReference>
<dbReference type="Proteomes" id="UP000030013">
    <property type="component" value="Unassembled WGS sequence"/>
</dbReference>
<dbReference type="AlphaFoldDB" id="A0A0A0K0C9"/>
<dbReference type="RefSeq" id="WP_035936911.1">
    <property type="nucleotide sequence ID" value="NZ_AVPL01000021.1"/>
</dbReference>
<dbReference type="eggNOG" id="COG0823">
    <property type="taxonomic scope" value="Bacteria"/>
</dbReference>
<dbReference type="SUPFAM" id="SSF82171">
    <property type="entry name" value="DPP6 N-terminal domain-like"/>
    <property type="match status" value="1"/>
</dbReference>
<comment type="caution">
    <text evidence="1">The sequence shown here is derived from an EMBL/GenBank/DDBJ whole genome shotgun (WGS) entry which is preliminary data.</text>
</comment>
<gene>
    <name evidence="1" type="ORF">N801_02230</name>
</gene>
<dbReference type="InterPro" id="IPR011042">
    <property type="entry name" value="6-blade_b-propeller_TolB-like"/>
</dbReference>
<dbReference type="InterPro" id="IPR011659">
    <property type="entry name" value="WD40"/>
</dbReference>
<evidence type="ECO:0000313" key="2">
    <source>
        <dbReference type="Proteomes" id="UP000030013"/>
    </source>
</evidence>
<accession>A0A0A0K0C9</accession>